<evidence type="ECO:0000256" key="1">
    <source>
        <dbReference type="SAM" id="SignalP"/>
    </source>
</evidence>
<dbReference type="PANTHER" id="PTHR33339">
    <property type="entry name" value="LYSM DOMAIN-CONTAINING PROTEIN"/>
    <property type="match status" value="1"/>
</dbReference>
<keyword evidence="1" id="KW-0732">Signal</keyword>
<reference evidence="2" key="1">
    <citation type="submission" date="2021-06" db="EMBL/GenBank/DDBJ databases">
        <title>Comparative genomics, transcriptomics and evolutionary studies reveal genomic signatures of adaptation to plant cell wall in hemibiotrophic fungi.</title>
        <authorList>
            <consortium name="DOE Joint Genome Institute"/>
            <person name="Baroncelli R."/>
            <person name="Diaz J.F."/>
            <person name="Benocci T."/>
            <person name="Peng M."/>
            <person name="Battaglia E."/>
            <person name="Haridas S."/>
            <person name="Andreopoulos W."/>
            <person name="Labutti K."/>
            <person name="Pangilinan J."/>
            <person name="Floch G.L."/>
            <person name="Makela M.R."/>
            <person name="Henrissat B."/>
            <person name="Grigoriev I.V."/>
            <person name="Crouch J.A."/>
            <person name="De Vries R.P."/>
            <person name="Sukno S.A."/>
            <person name="Thon M.R."/>
        </authorList>
    </citation>
    <scope>NUCLEOTIDE SEQUENCE</scope>
    <source>
        <strain evidence="2">CBS 193.32</strain>
    </source>
</reference>
<accession>A0AAJ0EQQ9</accession>
<dbReference type="AlphaFoldDB" id="A0AAJ0EQQ9"/>
<dbReference type="PANTHER" id="PTHR33339:SF1">
    <property type="entry name" value="LYSM DOMAIN-CONTAINING PROTEIN"/>
    <property type="match status" value="1"/>
</dbReference>
<dbReference type="EMBL" id="JAHMHR010000083">
    <property type="protein sequence ID" value="KAK1657829.1"/>
    <property type="molecule type" value="Genomic_DNA"/>
</dbReference>
<name>A0AAJ0EQQ9_9PEZI</name>
<gene>
    <name evidence="2" type="ORF">BDP55DRAFT_734570</name>
</gene>
<sequence length="86" mass="9363">MRANQLLLALAYTGAIATPLPQDTGSADCKAEPLNQDTWKKLDIENFLADWTTFNVSKVQSNAVQNFANSFGAPNFFCGLDSFCNA</sequence>
<dbReference type="RefSeq" id="XP_060422593.1">
    <property type="nucleotide sequence ID" value="XM_060580221.1"/>
</dbReference>
<keyword evidence="3" id="KW-1185">Reference proteome</keyword>
<feature type="non-terminal residue" evidence="2">
    <location>
        <position position="86"/>
    </location>
</feature>
<evidence type="ECO:0000313" key="3">
    <source>
        <dbReference type="Proteomes" id="UP001224890"/>
    </source>
</evidence>
<proteinExistence type="predicted"/>
<organism evidence="2 3">
    <name type="scientific">Colletotrichum godetiae</name>
    <dbReference type="NCBI Taxonomy" id="1209918"/>
    <lineage>
        <taxon>Eukaryota</taxon>
        <taxon>Fungi</taxon>
        <taxon>Dikarya</taxon>
        <taxon>Ascomycota</taxon>
        <taxon>Pezizomycotina</taxon>
        <taxon>Sordariomycetes</taxon>
        <taxon>Hypocreomycetidae</taxon>
        <taxon>Glomerellales</taxon>
        <taxon>Glomerellaceae</taxon>
        <taxon>Colletotrichum</taxon>
        <taxon>Colletotrichum acutatum species complex</taxon>
    </lineage>
</organism>
<evidence type="ECO:0000313" key="2">
    <source>
        <dbReference type="EMBL" id="KAK1657829.1"/>
    </source>
</evidence>
<dbReference type="GeneID" id="85464747"/>
<protein>
    <submittedName>
        <fullName evidence="2">Uncharacterized protein</fullName>
    </submittedName>
</protein>
<comment type="caution">
    <text evidence="2">The sequence shown here is derived from an EMBL/GenBank/DDBJ whole genome shotgun (WGS) entry which is preliminary data.</text>
</comment>
<feature type="chain" id="PRO_5042465588" evidence="1">
    <location>
        <begin position="18"/>
        <end position="86"/>
    </location>
</feature>
<feature type="signal peptide" evidence="1">
    <location>
        <begin position="1"/>
        <end position="17"/>
    </location>
</feature>
<dbReference type="Proteomes" id="UP001224890">
    <property type="component" value="Unassembled WGS sequence"/>
</dbReference>